<sequence>MPSISQHGGEETNSVSASVALSSATISSPFGLPLDPYELKGKVLTSPYNLLLSTTYLLSNKIFNYGVLGDSENSANKSILNLWSNLKRKNLNEIVPELYNLEIRNGAGNLLLGYLNESSSNDPISVIVPSSALTFMEPVLLHQNHLNLPISFQVATLDYDFANSKLVSNYSLTLSIAKNLKLPIVTSLNAVESQHLSILSSVLSRFDLTNLHLFDGLSFIKTNETIDGALTNDKIRSTYDELYANLNGKIETIPSVSKISFALQELNKLLGTTYKPFEYYGPANAETVFVIYGSSESTNLIKLIQSSTNTGVGAIIVRVPLPFESAKFTELLPAGLKKLVVIGEKFNGVNLLRLDIQASLFLSQIFINVIDESYSGSSLEINDLKEIIDEHAPSSDITSLSSVGSNFKFISNDNSRFADIPSKIAHALSLVPDLNIKYRPKFNNYINAGLFQADIKAGNSFGTDLDLAIIEDASILRKIEIIPNLKESGNILIVNAPENKFDEAKFIEKSLTPTFKRELALNKLNLKLVDLEAVGEDESTTGRTSSIAIQVAFWKLAYPDLNVGGIVSKILQAFGSEAELLASVIANLVEKITEVGLREIKYSEEWATIPETEESEKKEDNEFAEFTESSFTPNPREKFVDETAVVVDSQSELTKKLIFKEVYDVNKSLRPDLPVKNFVVKVKENKRLTPSDYDRNIFHIEFDVSGTGLTYNIGEALGIHGRNTPELVDQFIEMYGLNSNDLVEVVSKEDDSIFEIRTIRQSFIENLDLLGKPPKRFYESLAEFATDEAEKTVLTNLGSPAGADLLKEYQEVEFYNYIDIFEQFKSARPSAQDLVQLIPALKRREYSIASSQKLHPNEVHLLIVVVDWKDKAGRQRFGQCSKYLTDLKIGEELVVSVKPSIMKLPPLTTQPIIMAGLGTGLAPFKAFVEERHYQIQQGQEIGEIYLYLGSRHKRQEYLYGEYWEAYLNSGVMTKVGAAFSRDQAKKVYIQDKIREDLTALTDLMINKNGHFYLCGPTWPVPDISQCLQDILENDAAARGVTIDSAKEVEELKEDGRYILEVY</sequence>
<keyword evidence="9" id="KW-0521">NADP</keyword>
<dbReference type="PANTHER" id="PTHR19384:SF109">
    <property type="entry name" value="SULFITE REDUCTASE [NADPH] FLAVOPROTEIN COMPONENT"/>
    <property type="match status" value="1"/>
</dbReference>
<dbReference type="InterPro" id="IPR002869">
    <property type="entry name" value="Pyrv_flavodox_OxRed_cen"/>
</dbReference>
<gene>
    <name evidence="15" type="ORF">CANARDRAFT_25881</name>
</gene>
<dbReference type="PROSITE" id="PS51384">
    <property type="entry name" value="FAD_FR"/>
    <property type="match status" value="1"/>
</dbReference>
<dbReference type="Pfam" id="PF00667">
    <property type="entry name" value="FAD_binding_1"/>
    <property type="match status" value="1"/>
</dbReference>
<evidence type="ECO:0000256" key="1">
    <source>
        <dbReference type="ARBA" id="ARBA00001917"/>
    </source>
</evidence>
<dbReference type="Pfam" id="PF00175">
    <property type="entry name" value="NAD_binding_1"/>
    <property type="match status" value="1"/>
</dbReference>
<keyword evidence="5" id="KW-0813">Transport</keyword>
<dbReference type="InterPro" id="IPR017938">
    <property type="entry name" value="Riboflavin_synthase-like_b-brl"/>
</dbReference>
<keyword evidence="11" id="KW-0560">Oxidoreductase</keyword>
<comment type="pathway">
    <text evidence="3">Sulfur metabolism; hydrogen sulfide biosynthesis; hydrogen sulfide from sulfite (NADPH route): step 1/1.</text>
</comment>
<evidence type="ECO:0000256" key="5">
    <source>
        <dbReference type="ARBA" id="ARBA00022448"/>
    </source>
</evidence>
<dbReference type="PRINTS" id="PR00371">
    <property type="entry name" value="FPNCR"/>
</dbReference>
<dbReference type="OrthoDB" id="1856718at2759"/>
<dbReference type="Gene3D" id="1.20.990.10">
    <property type="entry name" value="NADPH-cytochrome p450 Reductase, Chain A, domain 3"/>
    <property type="match status" value="1"/>
</dbReference>
<dbReference type="STRING" id="983967.A0A1E4T7J4"/>
<evidence type="ECO:0000313" key="15">
    <source>
        <dbReference type="EMBL" id="ODV87628.1"/>
    </source>
</evidence>
<dbReference type="FunFam" id="1.20.990.10:FF:000010">
    <property type="entry name" value="Sulfite reductase [NADPH] flavoprotein component"/>
    <property type="match status" value="1"/>
</dbReference>
<evidence type="ECO:0000259" key="14">
    <source>
        <dbReference type="PROSITE" id="PS51384"/>
    </source>
</evidence>
<evidence type="ECO:0000256" key="3">
    <source>
        <dbReference type="ARBA" id="ARBA00004774"/>
    </source>
</evidence>
<organism evidence="15 16">
    <name type="scientific">[Candida] arabinofermentans NRRL YB-2248</name>
    <dbReference type="NCBI Taxonomy" id="983967"/>
    <lineage>
        <taxon>Eukaryota</taxon>
        <taxon>Fungi</taxon>
        <taxon>Dikarya</taxon>
        <taxon>Ascomycota</taxon>
        <taxon>Saccharomycotina</taxon>
        <taxon>Pichiomycetes</taxon>
        <taxon>Pichiales</taxon>
        <taxon>Pichiaceae</taxon>
        <taxon>Ogataea</taxon>
        <taxon>Ogataea/Candida clade</taxon>
    </lineage>
</organism>
<dbReference type="Gene3D" id="3.40.50.80">
    <property type="entry name" value="Nucleotide-binding domain of ferredoxin-NADP reductase (FNR) module"/>
    <property type="match status" value="1"/>
</dbReference>
<dbReference type="PANTHER" id="PTHR19384">
    <property type="entry name" value="NITRIC OXIDE SYNTHASE-RELATED"/>
    <property type="match status" value="1"/>
</dbReference>
<reference evidence="16" key="1">
    <citation type="submission" date="2016-04" db="EMBL/GenBank/DDBJ databases">
        <title>Comparative genomics of biotechnologically important yeasts.</title>
        <authorList>
            <consortium name="DOE Joint Genome Institute"/>
            <person name="Riley R."/>
            <person name="Haridas S."/>
            <person name="Wolfe K.H."/>
            <person name="Lopes M.R."/>
            <person name="Hittinger C.T."/>
            <person name="Goker M."/>
            <person name="Salamov A."/>
            <person name="Wisecaver J."/>
            <person name="Long T.M."/>
            <person name="Aerts A.L."/>
            <person name="Barry K."/>
            <person name="Choi C."/>
            <person name="Clum A."/>
            <person name="Coughlan A.Y."/>
            <person name="Deshpande S."/>
            <person name="Douglass A.P."/>
            <person name="Hanson S.J."/>
            <person name="Klenk H.-P."/>
            <person name="Labutti K."/>
            <person name="Lapidus A."/>
            <person name="Lindquist E."/>
            <person name="Lipzen A."/>
            <person name="Meier-Kolthoff J.P."/>
            <person name="Ohm R.A."/>
            <person name="Otillar R.P."/>
            <person name="Pangilinan J."/>
            <person name="Peng Y."/>
            <person name="Rokas A."/>
            <person name="Rosa C.A."/>
            <person name="Scheuner C."/>
            <person name="Sibirny A.A."/>
            <person name="Slot J.C."/>
            <person name="Stielow J.B."/>
            <person name="Sun H."/>
            <person name="Kurtzman C.P."/>
            <person name="Blackwell M."/>
            <person name="Grigoriev I.V."/>
            <person name="Jeffries T.W."/>
        </authorList>
    </citation>
    <scope>NUCLEOTIDE SEQUENCE [LARGE SCALE GENOMIC DNA]</scope>
    <source>
        <strain evidence="16">NRRL YB-2248</strain>
    </source>
</reference>
<evidence type="ECO:0000313" key="16">
    <source>
        <dbReference type="Proteomes" id="UP000094801"/>
    </source>
</evidence>
<dbReference type="InterPro" id="IPR003097">
    <property type="entry name" value="CysJ-like_FAD-binding"/>
</dbReference>
<dbReference type="GO" id="GO:0010181">
    <property type="term" value="F:FMN binding"/>
    <property type="evidence" value="ECO:0007669"/>
    <property type="project" value="TreeGrafter"/>
</dbReference>
<dbReference type="GO" id="GO:0050660">
    <property type="term" value="F:flavin adenine dinucleotide binding"/>
    <property type="evidence" value="ECO:0007669"/>
    <property type="project" value="TreeGrafter"/>
</dbReference>
<dbReference type="SUPFAM" id="SSF52922">
    <property type="entry name" value="TK C-terminal domain-like"/>
    <property type="match status" value="1"/>
</dbReference>
<keyword evidence="7" id="KW-0288">FMN</keyword>
<accession>A0A1E4T7J4</accession>
<comment type="cofactor">
    <cofactor evidence="1">
        <name>FMN</name>
        <dbReference type="ChEBI" id="CHEBI:58210"/>
    </cofactor>
</comment>
<keyword evidence="8" id="KW-0274">FAD</keyword>
<dbReference type="GO" id="GO:0005829">
    <property type="term" value="C:cytosol"/>
    <property type="evidence" value="ECO:0007669"/>
    <property type="project" value="TreeGrafter"/>
</dbReference>
<dbReference type="InterPro" id="IPR009014">
    <property type="entry name" value="Transketo_C/PFOR_II"/>
</dbReference>
<dbReference type="AlphaFoldDB" id="A0A1E4T7J4"/>
<dbReference type="Gene3D" id="3.40.50.970">
    <property type="match status" value="1"/>
</dbReference>
<dbReference type="FunFam" id="3.40.50.80:FF:000011">
    <property type="entry name" value="Sulfite reductase flavoprotein component"/>
    <property type="match status" value="1"/>
</dbReference>
<dbReference type="SUPFAM" id="SSF52343">
    <property type="entry name" value="Ferredoxin reductase-like, C-terminal NADP-linked domain"/>
    <property type="match status" value="1"/>
</dbReference>
<evidence type="ECO:0000256" key="6">
    <source>
        <dbReference type="ARBA" id="ARBA00022630"/>
    </source>
</evidence>
<proteinExistence type="predicted"/>
<dbReference type="Gene3D" id="3.40.920.10">
    <property type="entry name" value="Pyruvate-ferredoxin oxidoreductase, PFOR, domain III"/>
    <property type="match status" value="1"/>
</dbReference>
<keyword evidence="6" id="KW-0285">Flavoprotein</keyword>
<evidence type="ECO:0000256" key="13">
    <source>
        <dbReference type="ARBA" id="ARBA00059320"/>
    </source>
</evidence>
<dbReference type="GO" id="GO:0004783">
    <property type="term" value="F:sulfite reductase (NADPH) activity"/>
    <property type="evidence" value="ECO:0007669"/>
    <property type="project" value="UniProtKB-EC"/>
</dbReference>
<dbReference type="EMBL" id="KV453847">
    <property type="protein sequence ID" value="ODV87628.1"/>
    <property type="molecule type" value="Genomic_DNA"/>
</dbReference>
<keyword evidence="10" id="KW-0249">Electron transport</keyword>
<dbReference type="Proteomes" id="UP000094801">
    <property type="component" value="Unassembled WGS sequence"/>
</dbReference>
<dbReference type="SUPFAM" id="SSF63380">
    <property type="entry name" value="Riboflavin synthase domain-like"/>
    <property type="match status" value="1"/>
</dbReference>
<dbReference type="Gene3D" id="2.40.30.10">
    <property type="entry name" value="Translation factors"/>
    <property type="match status" value="1"/>
</dbReference>
<feature type="domain" description="FAD-binding FR-type" evidence="14">
    <location>
        <begin position="675"/>
        <end position="906"/>
    </location>
</feature>
<protein>
    <recommendedName>
        <fullName evidence="4">assimilatory sulfite reductase (NADPH)</fullName>
        <ecNumber evidence="4">1.8.1.2</ecNumber>
    </recommendedName>
</protein>
<keyword evidence="16" id="KW-1185">Reference proteome</keyword>
<dbReference type="Gene3D" id="3.40.50.920">
    <property type="match status" value="1"/>
</dbReference>
<evidence type="ECO:0000256" key="7">
    <source>
        <dbReference type="ARBA" id="ARBA00022643"/>
    </source>
</evidence>
<evidence type="ECO:0000256" key="11">
    <source>
        <dbReference type="ARBA" id="ARBA00023002"/>
    </source>
</evidence>
<dbReference type="InterPro" id="IPR023173">
    <property type="entry name" value="NADPH_Cyt_P450_Rdtase_alpha"/>
</dbReference>
<dbReference type="EC" id="1.8.1.2" evidence="4"/>
<dbReference type="SUPFAM" id="SSF53323">
    <property type="entry name" value="Pyruvate-ferredoxin oxidoreductase, PFOR, domain III"/>
    <property type="match status" value="1"/>
</dbReference>
<name>A0A1E4T7J4_9ASCO</name>
<evidence type="ECO:0000256" key="8">
    <source>
        <dbReference type="ARBA" id="ARBA00022827"/>
    </source>
</evidence>
<comment type="function">
    <text evidence="13">This enzyme catalyzes the 6-electron reduction of sulfite to sulfide. This is one of several activities required for the biosynthesis of L-cysteine from sulfate.</text>
</comment>
<comment type="cofactor">
    <cofactor evidence="2">
        <name>FAD</name>
        <dbReference type="ChEBI" id="CHEBI:57692"/>
    </cofactor>
</comment>
<evidence type="ECO:0000256" key="12">
    <source>
        <dbReference type="ARBA" id="ARBA00052219"/>
    </source>
</evidence>
<evidence type="ECO:0000256" key="2">
    <source>
        <dbReference type="ARBA" id="ARBA00001974"/>
    </source>
</evidence>
<dbReference type="InterPro" id="IPR039261">
    <property type="entry name" value="FNR_nucleotide-bd"/>
</dbReference>
<dbReference type="InterPro" id="IPR001433">
    <property type="entry name" value="OxRdtase_FAD/NAD-bd"/>
</dbReference>
<dbReference type="InterPro" id="IPR017927">
    <property type="entry name" value="FAD-bd_FR_type"/>
</dbReference>
<dbReference type="InterPro" id="IPR001709">
    <property type="entry name" value="Flavoprot_Pyr_Nucl_cyt_Rdtase"/>
</dbReference>
<evidence type="ECO:0000256" key="10">
    <source>
        <dbReference type="ARBA" id="ARBA00022982"/>
    </source>
</evidence>
<dbReference type="CDD" id="cd06207">
    <property type="entry name" value="CyPoR_like"/>
    <property type="match status" value="1"/>
</dbReference>
<evidence type="ECO:0000256" key="4">
    <source>
        <dbReference type="ARBA" id="ARBA00012604"/>
    </source>
</evidence>
<comment type="catalytic activity">
    <reaction evidence="12">
        <text>hydrogen sulfide + 3 NADP(+) + 3 H2O = sulfite + 3 NADPH + 4 H(+)</text>
        <dbReference type="Rhea" id="RHEA:13801"/>
        <dbReference type="ChEBI" id="CHEBI:15377"/>
        <dbReference type="ChEBI" id="CHEBI:15378"/>
        <dbReference type="ChEBI" id="CHEBI:17359"/>
        <dbReference type="ChEBI" id="CHEBI:29919"/>
        <dbReference type="ChEBI" id="CHEBI:57783"/>
        <dbReference type="ChEBI" id="CHEBI:58349"/>
        <dbReference type="EC" id="1.8.1.2"/>
    </reaction>
</comment>
<evidence type="ECO:0000256" key="9">
    <source>
        <dbReference type="ARBA" id="ARBA00022857"/>
    </source>
</evidence>